<dbReference type="PANTHER" id="PTHR23282">
    <property type="entry name" value="APICAL ENDOSOMAL GLYCOPROTEIN PRECURSOR"/>
    <property type="match status" value="1"/>
</dbReference>
<dbReference type="Pfam" id="PF00629">
    <property type="entry name" value="MAM"/>
    <property type="match status" value="1"/>
</dbReference>
<proteinExistence type="predicted"/>
<keyword evidence="1" id="KW-0732">Signal</keyword>
<dbReference type="PANTHER" id="PTHR23282:SF101">
    <property type="entry name" value="MAM DOMAIN-CONTAINING PROTEIN"/>
    <property type="match status" value="1"/>
</dbReference>
<reference evidence="3" key="1">
    <citation type="submission" date="2019-02" db="EMBL/GenBank/DDBJ databases">
        <authorList>
            <person name="Gruber-Vodicka R. H."/>
            <person name="Seah K. B. B."/>
        </authorList>
    </citation>
    <scope>NUCLEOTIDE SEQUENCE</scope>
    <source>
        <strain evidence="3">BECK_M7</strain>
    </source>
</reference>
<accession>A0A450UY79</accession>
<evidence type="ECO:0000259" key="2">
    <source>
        <dbReference type="PROSITE" id="PS50060"/>
    </source>
</evidence>
<dbReference type="SMART" id="SM00137">
    <property type="entry name" value="MAM"/>
    <property type="match status" value="1"/>
</dbReference>
<dbReference type="PROSITE" id="PS50060">
    <property type="entry name" value="MAM_2"/>
    <property type="match status" value="1"/>
</dbReference>
<dbReference type="SUPFAM" id="SSF49899">
    <property type="entry name" value="Concanavalin A-like lectins/glucanases"/>
    <property type="match status" value="1"/>
</dbReference>
<feature type="signal peptide" evidence="1">
    <location>
        <begin position="1"/>
        <end position="29"/>
    </location>
</feature>
<dbReference type="GO" id="GO:0016020">
    <property type="term" value="C:membrane"/>
    <property type="evidence" value="ECO:0007669"/>
    <property type="project" value="InterPro"/>
</dbReference>
<dbReference type="Gene3D" id="2.60.120.200">
    <property type="match status" value="1"/>
</dbReference>
<name>A0A450UY79_9GAMM</name>
<dbReference type="EMBL" id="CAADFF010000102">
    <property type="protein sequence ID" value="VFJ97485.1"/>
    <property type="molecule type" value="Genomic_DNA"/>
</dbReference>
<dbReference type="InterPro" id="IPR013320">
    <property type="entry name" value="ConA-like_dom_sf"/>
</dbReference>
<dbReference type="AlphaFoldDB" id="A0A450UY79"/>
<sequence length="339" mass="37277">MKTKSLSYRQGIALAILLSAFGAIPFAQATEHTTGFEADLGGWTTVKDTSFFDWARWTNNTPSGYTGPSRAYAGQYYLYLEASYGNAPGRIAYVESPNFEEAISQLTFHYHMYGGHMGTLAVEAFDGSTWKQVWAISGQQHPSHSSPWTRKQIALSGTVHKVRFKGTTGSGYRGDMAIDQVTVVTGEGDPPPSNGIIPHSLIKRFTCSSHRTDRRDIDLGLDNTNAKFLMAMVFSSHVGPNPDHANHFFGRAISFTSASWSYEDGSLQGYYDENEAESNGYVGITHNGDAAGSDWYGNHELLIIPLKENHRMDVRLCDGGNGSSAGTHYIKLRAIGYFE</sequence>
<evidence type="ECO:0000256" key="1">
    <source>
        <dbReference type="SAM" id="SignalP"/>
    </source>
</evidence>
<feature type="domain" description="MAM" evidence="2">
    <location>
        <begin position="32"/>
        <end position="209"/>
    </location>
</feature>
<feature type="chain" id="PRO_5019183475" evidence="1">
    <location>
        <begin position="30"/>
        <end position="339"/>
    </location>
</feature>
<dbReference type="InterPro" id="IPR051560">
    <property type="entry name" value="MAM_domain-containing"/>
</dbReference>
<organism evidence="3">
    <name type="scientific">Candidatus Kentrum sp. LFY</name>
    <dbReference type="NCBI Taxonomy" id="2126342"/>
    <lineage>
        <taxon>Bacteria</taxon>
        <taxon>Pseudomonadati</taxon>
        <taxon>Pseudomonadota</taxon>
        <taxon>Gammaproteobacteria</taxon>
        <taxon>Candidatus Kentrum</taxon>
    </lineage>
</organism>
<dbReference type="InterPro" id="IPR000998">
    <property type="entry name" value="MAM_dom"/>
</dbReference>
<gene>
    <name evidence="3" type="ORF">BECKLFY1418B_GA0070995_11028</name>
</gene>
<protein>
    <submittedName>
        <fullName evidence="3">MAM domain-containing protein, meprin/A5/mu</fullName>
    </submittedName>
</protein>
<evidence type="ECO:0000313" key="3">
    <source>
        <dbReference type="EMBL" id="VFJ97485.1"/>
    </source>
</evidence>
<dbReference type="CDD" id="cd06263">
    <property type="entry name" value="MAM"/>
    <property type="match status" value="1"/>
</dbReference>